<dbReference type="SUPFAM" id="SSF58104">
    <property type="entry name" value="Methyl-accepting chemotaxis protein (MCP) signaling domain"/>
    <property type="match status" value="1"/>
</dbReference>
<dbReference type="Proteomes" id="UP000183794">
    <property type="component" value="Unassembled WGS sequence"/>
</dbReference>
<dbReference type="GeneID" id="61294831"/>
<sequence>MKSHLRNVAANSAEEANKSVLQGKATIHHVSHSINALAEQLQSSVDVANNLAENGNSISIVLDVICDTSVLNGYKWR</sequence>
<gene>
    <name evidence="1" type="ORF">MT2528_1102</name>
    <name evidence="2" type="ORF">NVI5450_1072</name>
</gene>
<dbReference type="EMBL" id="FPLJ01000031">
    <property type="protein sequence ID" value="SGY86703.1"/>
    <property type="molecule type" value="Genomic_DNA"/>
</dbReference>
<evidence type="ECO:0000313" key="3">
    <source>
        <dbReference type="Proteomes" id="UP000182660"/>
    </source>
</evidence>
<protein>
    <submittedName>
        <fullName evidence="2">Methyl-accepting chemotaxis protein</fullName>
    </submittedName>
</protein>
<dbReference type="AlphaFoldDB" id="A0A1K9Z0B8"/>
<organism evidence="2 4">
    <name type="scientific">Moritella viscosa</name>
    <dbReference type="NCBI Taxonomy" id="80854"/>
    <lineage>
        <taxon>Bacteria</taxon>
        <taxon>Pseudomonadati</taxon>
        <taxon>Pseudomonadota</taxon>
        <taxon>Gammaproteobacteria</taxon>
        <taxon>Alteromonadales</taxon>
        <taxon>Moritellaceae</taxon>
        <taxon>Moritella</taxon>
    </lineage>
</organism>
<dbReference type="Proteomes" id="UP000182660">
    <property type="component" value="Unassembled WGS sequence"/>
</dbReference>
<dbReference type="EMBL" id="FPLD01000036">
    <property type="protein sequence ID" value="SGY90060.1"/>
    <property type="molecule type" value="Genomic_DNA"/>
</dbReference>
<evidence type="ECO:0000313" key="2">
    <source>
        <dbReference type="EMBL" id="SGY90060.1"/>
    </source>
</evidence>
<keyword evidence="3" id="KW-1185">Reference proteome</keyword>
<proteinExistence type="predicted"/>
<dbReference type="OrthoDB" id="8724845at2"/>
<accession>A0A1K9Z0B8</accession>
<dbReference type="RefSeq" id="WP_045109833.1">
    <property type="nucleotide sequence ID" value="NZ_CAWQZC010000046.1"/>
</dbReference>
<evidence type="ECO:0000313" key="4">
    <source>
        <dbReference type="Proteomes" id="UP000183794"/>
    </source>
</evidence>
<evidence type="ECO:0000313" key="1">
    <source>
        <dbReference type="EMBL" id="SGY86703.1"/>
    </source>
</evidence>
<reference evidence="1 3" key="2">
    <citation type="submission" date="2016-11" db="EMBL/GenBank/DDBJ databases">
        <authorList>
            <person name="Klemetsen T."/>
        </authorList>
    </citation>
    <scope>NUCLEOTIDE SEQUENCE [LARGE SCALE GENOMIC DNA]</scope>
    <source>
        <strain evidence="1">MT 2528</strain>
    </source>
</reference>
<reference evidence="2 4" key="1">
    <citation type="submission" date="2016-11" db="EMBL/GenBank/DDBJ databases">
        <authorList>
            <person name="Jaros S."/>
            <person name="Januszkiewicz K."/>
            <person name="Wedrychowicz H."/>
        </authorList>
    </citation>
    <scope>NUCLEOTIDE SEQUENCE [LARGE SCALE GENOMIC DNA]</scope>
    <source>
        <strain evidence="2">NVI 5450</strain>
    </source>
</reference>
<name>A0A1K9Z0B8_9GAMM</name>